<evidence type="ECO:0000313" key="14">
    <source>
        <dbReference type="EMBL" id="RGU57170.1"/>
    </source>
</evidence>
<dbReference type="Proteomes" id="UP000283426">
    <property type="component" value="Unassembled WGS sequence"/>
</dbReference>
<dbReference type="EMBL" id="JAQMRD010000015">
    <property type="protein sequence ID" value="MDB9223697.1"/>
    <property type="molecule type" value="Genomic_DNA"/>
</dbReference>
<evidence type="ECO:0000256" key="10">
    <source>
        <dbReference type="HAMAP-Rule" id="MF_01499"/>
    </source>
</evidence>
<comment type="caution">
    <text evidence="10">Lacks conserved residue(s) required for the propagation of feature annotation.</text>
</comment>
<dbReference type="InterPro" id="IPR014046">
    <property type="entry name" value="C-di-AMP_synthase"/>
</dbReference>
<evidence type="ECO:0000313" key="19">
    <source>
        <dbReference type="Proteomes" id="UP000284434"/>
    </source>
</evidence>
<dbReference type="NCBIfam" id="TIGR00159">
    <property type="entry name" value="diadenylate cyclase CdaA"/>
    <property type="match status" value="1"/>
</dbReference>
<reference evidence="17 18" key="1">
    <citation type="submission" date="2018-08" db="EMBL/GenBank/DDBJ databases">
        <title>A genome reference for cultivated species of the human gut microbiota.</title>
        <authorList>
            <person name="Zou Y."/>
            <person name="Xue W."/>
            <person name="Luo G."/>
        </authorList>
    </citation>
    <scope>NUCLEOTIDE SEQUENCE [LARGE SCALE GENOMIC DNA]</scope>
    <source>
        <strain evidence="15 17">AF14-6AC</strain>
        <strain evidence="14 18">AF16-14</strain>
        <strain evidence="16 19">OF03-11</strain>
    </source>
</reference>
<keyword evidence="7 10" id="KW-0067">ATP-binding</keyword>
<keyword evidence="9 10" id="KW-0472">Membrane</keyword>
<dbReference type="Proteomes" id="UP001212263">
    <property type="component" value="Unassembled WGS sequence"/>
</dbReference>
<feature type="domain" description="DAC" evidence="11">
    <location>
        <begin position="79"/>
        <end position="244"/>
    </location>
</feature>
<evidence type="ECO:0000256" key="3">
    <source>
        <dbReference type="ARBA" id="ARBA00022679"/>
    </source>
</evidence>
<comment type="similarity">
    <text evidence="10">Belongs to the adenylate cyclase family. DacA/CdaA subfamily.</text>
</comment>
<evidence type="ECO:0000256" key="5">
    <source>
        <dbReference type="ARBA" id="ARBA00022695"/>
    </source>
</evidence>
<evidence type="ECO:0000313" key="13">
    <source>
        <dbReference type="EMBL" id="MDB9223697.1"/>
    </source>
</evidence>
<dbReference type="Proteomes" id="UP000284243">
    <property type="component" value="Unassembled WGS sequence"/>
</dbReference>
<evidence type="ECO:0000256" key="7">
    <source>
        <dbReference type="ARBA" id="ARBA00022840"/>
    </source>
</evidence>
<dbReference type="Proteomes" id="UP001199750">
    <property type="component" value="Unassembled WGS sequence"/>
</dbReference>
<reference evidence="13" key="3">
    <citation type="submission" date="2023-01" db="EMBL/GenBank/DDBJ databases">
        <title>Human gut microbiome strain richness.</title>
        <authorList>
            <person name="Chen-Liaw A."/>
        </authorList>
    </citation>
    <scope>NUCLEOTIDE SEQUENCE</scope>
    <source>
        <strain evidence="13">RTP21484st1_B7_RTP21484_190118</strain>
    </source>
</reference>
<evidence type="ECO:0000256" key="6">
    <source>
        <dbReference type="ARBA" id="ARBA00022741"/>
    </source>
</evidence>
<comment type="subunit">
    <text evidence="10">Probably a homodimer.</text>
</comment>
<accession>A0A1Y3ZY33</accession>
<evidence type="ECO:0000313" key="16">
    <source>
        <dbReference type="EMBL" id="RGY04717.1"/>
    </source>
</evidence>
<dbReference type="PANTHER" id="PTHR34185:SF1">
    <property type="entry name" value="DIADENYLATE CYCLASE"/>
    <property type="match status" value="1"/>
</dbReference>
<evidence type="ECO:0000256" key="8">
    <source>
        <dbReference type="ARBA" id="ARBA00022989"/>
    </source>
</evidence>
<dbReference type="OMA" id="ILWQGEL"/>
<dbReference type="InterPro" id="IPR050338">
    <property type="entry name" value="DisA"/>
</dbReference>
<feature type="transmembrane region" description="Helical" evidence="10">
    <location>
        <begin position="7"/>
        <end position="26"/>
    </location>
</feature>
<dbReference type="InterPro" id="IPR045585">
    <property type="entry name" value="CdaA_N"/>
</dbReference>
<name>A0A1Y3ZY33_9BACT</name>
<dbReference type="Pfam" id="PF02457">
    <property type="entry name" value="DAC"/>
    <property type="match status" value="1"/>
</dbReference>
<keyword evidence="4 10" id="KW-0812">Transmembrane</keyword>
<dbReference type="EMBL" id="QRYC01000006">
    <property type="protein sequence ID" value="RGU57170.1"/>
    <property type="molecule type" value="Genomic_DNA"/>
</dbReference>
<feature type="transmembrane region" description="Helical" evidence="10">
    <location>
        <begin position="32"/>
        <end position="51"/>
    </location>
</feature>
<dbReference type="HAMAP" id="MF_01499">
    <property type="entry name" value="DacA"/>
    <property type="match status" value="1"/>
</dbReference>
<keyword evidence="3 10" id="KW-0808">Transferase</keyword>
<dbReference type="RefSeq" id="WP_013610587.1">
    <property type="nucleotide sequence ID" value="NZ_BAABYK010000001.1"/>
</dbReference>
<sequence>MLLFIKLGFFDILDILIVAFIFYQIYRLVKGTVAINIFAGIFTFYVAWLLVRALNMELITSIMGQFFGMGMIALLIVFQQEVRRFLLLVGSKYNLQNIFNLEKLFAKPVIKEDVSDAIVEACVNFSASKTGALIVFQQNTELYNYAQTGVMMKAKVTDELIENIFFKNTPLHDGAVIINENKILAARCILPVSDRRDIPGSMGLRHRAALGLSGVSDAYVVVVSEETGNITFFKDGSFKVKVSPEELKKFLSNDFSGFVVK</sequence>
<feature type="transmembrane region" description="Helical" evidence="10">
    <location>
        <begin position="58"/>
        <end position="78"/>
    </location>
</feature>
<keyword evidence="8 10" id="KW-1133">Transmembrane helix</keyword>
<evidence type="ECO:0000256" key="1">
    <source>
        <dbReference type="ARBA" id="ARBA00000877"/>
    </source>
</evidence>
<evidence type="ECO:0000313" key="12">
    <source>
        <dbReference type="EMBL" id="MCG4959486.1"/>
    </source>
</evidence>
<keyword evidence="6 10" id="KW-0547">Nucleotide-binding</keyword>
<dbReference type="InterPro" id="IPR036888">
    <property type="entry name" value="DNA_integrity_DisA_N_sf"/>
</dbReference>
<dbReference type="Pfam" id="PF19293">
    <property type="entry name" value="CdaA_N"/>
    <property type="match status" value="1"/>
</dbReference>
<comment type="function">
    <text evidence="10">Catalyzes the condensation of 2 ATP molecules into cyclic di-AMP (c-di-AMP), a second messenger used to regulate differing processes in different bacteria.</text>
</comment>
<dbReference type="PIRSF" id="PIRSF004793">
    <property type="entry name" value="UCP004793"/>
    <property type="match status" value="1"/>
</dbReference>
<dbReference type="FunFam" id="3.40.1700.10:FF:000002">
    <property type="entry name" value="Diadenylate cyclase"/>
    <property type="match status" value="1"/>
</dbReference>
<dbReference type="GO" id="GO:0004016">
    <property type="term" value="F:adenylate cyclase activity"/>
    <property type="evidence" value="ECO:0007669"/>
    <property type="project" value="UniProtKB-UniRule"/>
</dbReference>
<dbReference type="GO" id="GO:0005524">
    <property type="term" value="F:ATP binding"/>
    <property type="evidence" value="ECO:0007669"/>
    <property type="project" value="UniProtKB-UniRule"/>
</dbReference>
<reference evidence="12" key="2">
    <citation type="submission" date="2022-01" db="EMBL/GenBank/DDBJ databases">
        <title>Collection of gut derived symbiotic bacterial strains cultured from healthy donors.</title>
        <authorList>
            <person name="Lin H."/>
            <person name="Kohout C."/>
            <person name="Waligurski E."/>
            <person name="Pamer E.G."/>
        </authorList>
    </citation>
    <scope>NUCLEOTIDE SEQUENCE</scope>
    <source>
        <strain evidence="12">DFI.1.149</strain>
    </source>
</reference>
<evidence type="ECO:0000256" key="4">
    <source>
        <dbReference type="ARBA" id="ARBA00022692"/>
    </source>
</evidence>
<keyword evidence="2 10" id="KW-1003">Cell membrane</keyword>
<evidence type="ECO:0000313" key="18">
    <source>
        <dbReference type="Proteomes" id="UP000284243"/>
    </source>
</evidence>
<dbReference type="SUPFAM" id="SSF143597">
    <property type="entry name" value="YojJ-like"/>
    <property type="match status" value="1"/>
</dbReference>
<evidence type="ECO:0000256" key="9">
    <source>
        <dbReference type="ARBA" id="ARBA00023136"/>
    </source>
</evidence>
<dbReference type="GO" id="GO:0106408">
    <property type="term" value="F:diadenylate cyclase activity"/>
    <property type="evidence" value="ECO:0007669"/>
    <property type="project" value="UniProtKB-EC"/>
</dbReference>
<dbReference type="GO" id="GO:0006171">
    <property type="term" value="P:cAMP biosynthetic process"/>
    <property type="evidence" value="ECO:0007669"/>
    <property type="project" value="InterPro"/>
</dbReference>
<evidence type="ECO:0000313" key="17">
    <source>
        <dbReference type="Proteomes" id="UP000283426"/>
    </source>
</evidence>
<keyword evidence="5 10" id="KW-0548">Nucleotidyltransferase</keyword>
<dbReference type="EMBL" id="QRYW01000019">
    <property type="protein sequence ID" value="RGV26311.1"/>
    <property type="molecule type" value="Genomic_DNA"/>
</dbReference>
<comment type="catalytic activity">
    <reaction evidence="1 10">
        <text>2 ATP = 3',3'-c-di-AMP + 2 diphosphate</text>
        <dbReference type="Rhea" id="RHEA:35655"/>
        <dbReference type="ChEBI" id="CHEBI:30616"/>
        <dbReference type="ChEBI" id="CHEBI:33019"/>
        <dbReference type="ChEBI" id="CHEBI:71500"/>
        <dbReference type="EC" id="2.7.7.85"/>
    </reaction>
</comment>
<dbReference type="Gene3D" id="3.40.1700.10">
    <property type="entry name" value="DNA integrity scanning protein, DisA, N-terminal domain"/>
    <property type="match status" value="1"/>
</dbReference>
<dbReference type="PANTHER" id="PTHR34185">
    <property type="entry name" value="DIADENYLATE CYCLASE"/>
    <property type="match status" value="1"/>
</dbReference>
<evidence type="ECO:0000313" key="15">
    <source>
        <dbReference type="EMBL" id="RGV26311.1"/>
    </source>
</evidence>
<evidence type="ECO:0000256" key="2">
    <source>
        <dbReference type="ARBA" id="ARBA00022475"/>
    </source>
</evidence>
<evidence type="ECO:0000259" key="11">
    <source>
        <dbReference type="PROSITE" id="PS51794"/>
    </source>
</evidence>
<dbReference type="EMBL" id="QSCO01000022">
    <property type="protein sequence ID" value="RGY04717.1"/>
    <property type="molecule type" value="Genomic_DNA"/>
</dbReference>
<dbReference type="GeneID" id="61273492"/>
<dbReference type="EMBL" id="JAKNDN010000010">
    <property type="protein sequence ID" value="MCG4959486.1"/>
    <property type="molecule type" value="Genomic_DNA"/>
</dbReference>
<organism evidence="15 17">
    <name type="scientific">Odoribacter splanchnicus</name>
    <dbReference type="NCBI Taxonomy" id="28118"/>
    <lineage>
        <taxon>Bacteria</taxon>
        <taxon>Pseudomonadati</taxon>
        <taxon>Bacteroidota</taxon>
        <taxon>Bacteroidia</taxon>
        <taxon>Bacteroidales</taxon>
        <taxon>Odoribacteraceae</taxon>
        <taxon>Odoribacter</taxon>
    </lineage>
</organism>
<dbReference type="Proteomes" id="UP000284434">
    <property type="component" value="Unassembled WGS sequence"/>
</dbReference>
<protein>
    <recommendedName>
        <fullName evidence="10">Diadenylate cyclase</fullName>
        <shortName evidence="10">DAC</shortName>
        <ecNumber evidence="10">2.7.7.85</ecNumber>
    </recommendedName>
    <alternativeName>
        <fullName evidence="10">Cyclic-di-AMP synthase</fullName>
        <shortName evidence="10">c-di-AMP synthase</shortName>
    </alternativeName>
</protein>
<comment type="caution">
    <text evidence="15">The sequence shown here is derived from an EMBL/GenBank/DDBJ whole genome shotgun (WGS) entry which is preliminary data.</text>
</comment>
<dbReference type="AlphaFoldDB" id="A0A1Y3ZY33"/>
<dbReference type="EC" id="2.7.7.85" evidence="10"/>
<dbReference type="PROSITE" id="PS51794">
    <property type="entry name" value="DAC"/>
    <property type="match status" value="1"/>
</dbReference>
<gene>
    <name evidence="12" type="primary">cdaA</name>
    <name evidence="10" type="synonym">dacA</name>
    <name evidence="15" type="ORF">DWW24_10005</name>
    <name evidence="14" type="ORF">DWW57_06340</name>
    <name evidence="16" type="ORF">DXA53_14660</name>
    <name evidence="12" type="ORF">L0P03_06420</name>
    <name evidence="13" type="ORF">PN645_11845</name>
</gene>
<dbReference type="InterPro" id="IPR003390">
    <property type="entry name" value="DNA_integrity_scan_DisA_N"/>
</dbReference>
<proteinExistence type="inferred from homology"/>
<dbReference type="InterPro" id="IPR034701">
    <property type="entry name" value="CdaA"/>
</dbReference>